<protein>
    <submittedName>
        <fullName evidence="1">Unannotated protein</fullName>
    </submittedName>
</protein>
<proteinExistence type="predicted"/>
<organism evidence="1">
    <name type="scientific">freshwater metagenome</name>
    <dbReference type="NCBI Taxonomy" id="449393"/>
    <lineage>
        <taxon>unclassified sequences</taxon>
        <taxon>metagenomes</taxon>
        <taxon>ecological metagenomes</taxon>
    </lineage>
</organism>
<name>A0A6J6LMR7_9ZZZZ</name>
<sequence>MTLFKKHSSVHGVTTQLCAQSLHLGRGLFQFAVTPLEAVATIAQDIGMKPGYAVGLPADEIGVFTLSNPWPSPAHDERTVYLDQYSGDVLAEAGWDVSLD</sequence>
<accession>A0A6J6LMR7</accession>
<dbReference type="AlphaFoldDB" id="A0A6J6LMR7"/>
<gene>
    <name evidence="1" type="ORF">UFOPK2292_00393</name>
</gene>
<reference evidence="1" key="1">
    <citation type="submission" date="2020-05" db="EMBL/GenBank/DDBJ databases">
        <authorList>
            <person name="Chiriac C."/>
            <person name="Salcher M."/>
            <person name="Ghai R."/>
            <person name="Kavagutti S V."/>
        </authorList>
    </citation>
    <scope>NUCLEOTIDE SEQUENCE</scope>
</reference>
<dbReference type="EMBL" id="CAEZWU010000042">
    <property type="protein sequence ID" value="CAB4663197.1"/>
    <property type="molecule type" value="Genomic_DNA"/>
</dbReference>
<evidence type="ECO:0000313" key="1">
    <source>
        <dbReference type="EMBL" id="CAB4663197.1"/>
    </source>
</evidence>